<dbReference type="RefSeq" id="WP_148580625.1">
    <property type="nucleotide sequence ID" value="NZ_SDKK01000020.1"/>
</dbReference>
<protein>
    <submittedName>
        <fullName evidence="1">Alpha/beta hydrolase</fullName>
    </submittedName>
</protein>
<comment type="caution">
    <text evidence="1">The sequence shown here is derived from an EMBL/GenBank/DDBJ whole genome shotgun (WGS) entry which is preliminary data.</text>
</comment>
<dbReference type="EMBL" id="SDKK01000020">
    <property type="protein sequence ID" value="TYC54416.1"/>
    <property type="molecule type" value="Genomic_DNA"/>
</dbReference>
<proteinExistence type="predicted"/>
<accession>A0A6C2CLF3</accession>
<dbReference type="OrthoDB" id="9804993at2"/>
<evidence type="ECO:0000313" key="1">
    <source>
        <dbReference type="EMBL" id="TYC54416.1"/>
    </source>
</evidence>
<dbReference type="Gene3D" id="3.40.50.1820">
    <property type="entry name" value="alpha/beta hydrolase"/>
    <property type="match status" value="1"/>
</dbReference>
<keyword evidence="1" id="KW-0378">Hydrolase</keyword>
<dbReference type="InterPro" id="IPR029058">
    <property type="entry name" value="AB_hydrolase_fold"/>
</dbReference>
<dbReference type="Pfam" id="PF06821">
    <property type="entry name" value="Ser_hydrolase"/>
    <property type="match status" value="1"/>
</dbReference>
<dbReference type="GO" id="GO:0016787">
    <property type="term" value="F:hydrolase activity"/>
    <property type="evidence" value="ECO:0007669"/>
    <property type="project" value="UniProtKB-KW"/>
</dbReference>
<evidence type="ECO:0000313" key="2">
    <source>
        <dbReference type="Proteomes" id="UP000389128"/>
    </source>
</evidence>
<keyword evidence="2" id="KW-1185">Reference proteome</keyword>
<dbReference type="InterPro" id="IPR010662">
    <property type="entry name" value="RBBP9/YdeN"/>
</dbReference>
<gene>
    <name evidence="1" type="ORF">ETQ85_18805</name>
</gene>
<organism evidence="1 2">
    <name type="scientific">Zoogloea oleivorans</name>
    <dbReference type="NCBI Taxonomy" id="1552750"/>
    <lineage>
        <taxon>Bacteria</taxon>
        <taxon>Pseudomonadati</taxon>
        <taxon>Pseudomonadota</taxon>
        <taxon>Betaproteobacteria</taxon>
        <taxon>Rhodocyclales</taxon>
        <taxon>Zoogloeaceae</taxon>
        <taxon>Zoogloea</taxon>
    </lineage>
</organism>
<dbReference type="SUPFAM" id="SSF53474">
    <property type="entry name" value="alpha/beta-Hydrolases"/>
    <property type="match status" value="1"/>
</dbReference>
<reference evidence="1 2" key="1">
    <citation type="submission" date="2019-01" db="EMBL/GenBank/DDBJ databases">
        <title>Zoogloea oleivorans genome sequencing and assembly.</title>
        <authorList>
            <person name="Tancsics A."/>
            <person name="Farkas M."/>
            <person name="Kriszt B."/>
            <person name="Maroti G."/>
            <person name="Horvath B."/>
        </authorList>
    </citation>
    <scope>NUCLEOTIDE SEQUENCE [LARGE SCALE GENOMIC DNA]</scope>
    <source>
        <strain evidence="1 2">Buc</strain>
    </source>
</reference>
<dbReference type="AlphaFoldDB" id="A0A6C2CLF3"/>
<sequence>MLQTTLIVPGLDNSGPDHWQSWMEGRLPDARRVRHIDWHIPVLARWATEVRREIDEAPGVVWIVAHSYGCLASVVAAADRPERVAGLLLVAPPDPERFTAFGLRDGREIADRGGLSSWIPSAPIGVPSIVVASRNDLWASFERTLHWADCWGSVVVDAGQAGHINVDSGHGPWPEGLGILHGLRQSYTGLPLGSLDEGKVTNRGKRGALARLRHRTRFDWEVFTDLST</sequence>
<dbReference type="Proteomes" id="UP000389128">
    <property type="component" value="Unassembled WGS sequence"/>
</dbReference>
<name>A0A6C2CLF3_9RHOO</name>